<protein>
    <submittedName>
        <fullName evidence="1">Uncharacterized protein</fullName>
    </submittedName>
</protein>
<name>A0A7V6TZB0_9HYPH</name>
<evidence type="ECO:0000313" key="2">
    <source>
        <dbReference type="Proteomes" id="UP000551563"/>
    </source>
</evidence>
<organism evidence="1 2">
    <name type="scientific">Brucella intermedia</name>
    <dbReference type="NCBI Taxonomy" id="94625"/>
    <lineage>
        <taxon>Bacteria</taxon>
        <taxon>Pseudomonadati</taxon>
        <taxon>Pseudomonadota</taxon>
        <taxon>Alphaproteobacteria</taxon>
        <taxon>Hyphomicrobiales</taxon>
        <taxon>Brucellaceae</taxon>
        <taxon>Brucella/Ochrobactrum group</taxon>
        <taxon>Brucella</taxon>
    </lineage>
</organism>
<accession>A0A7V6TZB0</accession>
<evidence type="ECO:0000313" key="1">
    <source>
        <dbReference type="EMBL" id="HHV67776.1"/>
    </source>
</evidence>
<dbReference type="RefSeq" id="WP_278501070.1">
    <property type="nucleotide sequence ID" value="NZ_CP122438.1"/>
</dbReference>
<comment type="caution">
    <text evidence="1">The sequence shown here is derived from an EMBL/GenBank/DDBJ whole genome shotgun (WGS) entry which is preliminary data.</text>
</comment>
<proteinExistence type="predicted"/>
<gene>
    <name evidence="1" type="ORF">GXX48_09065</name>
</gene>
<dbReference type="EMBL" id="DUMN01000269">
    <property type="protein sequence ID" value="HHV67776.1"/>
    <property type="molecule type" value="Genomic_DNA"/>
</dbReference>
<dbReference type="Proteomes" id="UP000551563">
    <property type="component" value="Unassembled WGS sequence"/>
</dbReference>
<reference evidence="1 2" key="1">
    <citation type="journal article" date="2020" name="Biotechnol. Biofuels">
        <title>New insights from the biogas microbiome by comprehensive genome-resolved metagenomics of nearly 1600 species originating from multiple anaerobic digesters.</title>
        <authorList>
            <person name="Campanaro S."/>
            <person name="Treu L."/>
            <person name="Rodriguez-R L.M."/>
            <person name="Kovalovszki A."/>
            <person name="Ziels R.M."/>
            <person name="Maus I."/>
            <person name="Zhu X."/>
            <person name="Kougias P.G."/>
            <person name="Basile A."/>
            <person name="Luo G."/>
            <person name="Schluter A."/>
            <person name="Konstantinidis K.T."/>
            <person name="Angelidaki I."/>
        </authorList>
    </citation>
    <scope>NUCLEOTIDE SEQUENCE [LARGE SCALE GENOMIC DNA]</scope>
    <source>
        <strain evidence="1">AS04akNAM_66</strain>
    </source>
</reference>
<sequence>MKILTCTGVSSADFKRVLQFIGGSAARRSSAVAAGKPVYQRKYASFPPIVAS</sequence>
<dbReference type="AlphaFoldDB" id="A0A7V6TZB0"/>